<dbReference type="EMBL" id="GG663368">
    <property type="protein sequence ID" value="EEH06863.1"/>
    <property type="molecule type" value="Genomic_DNA"/>
</dbReference>
<keyword evidence="2" id="KW-1185">Reference proteome</keyword>
<dbReference type="HOGENOM" id="CLU_990351_0_0_1"/>
<evidence type="ECO:0000313" key="1">
    <source>
        <dbReference type="EMBL" id="EEH06863.1"/>
    </source>
</evidence>
<accession>C0NPK3</accession>
<dbReference type="AlphaFoldDB" id="C0NPK3"/>
<dbReference type="InParanoid" id="C0NPK3"/>
<name>C0NPK3_AJECG</name>
<gene>
    <name evidence="1" type="ORF">HCBG_05083</name>
</gene>
<organism evidence="1 2">
    <name type="scientific">Ajellomyces capsulatus (strain G186AR / H82 / ATCC MYA-2454 / RMSCC 2432)</name>
    <name type="common">Darling's disease fungus</name>
    <name type="synonym">Histoplasma capsulatum</name>
    <dbReference type="NCBI Taxonomy" id="447093"/>
    <lineage>
        <taxon>Eukaryota</taxon>
        <taxon>Fungi</taxon>
        <taxon>Dikarya</taxon>
        <taxon>Ascomycota</taxon>
        <taxon>Pezizomycotina</taxon>
        <taxon>Eurotiomycetes</taxon>
        <taxon>Eurotiomycetidae</taxon>
        <taxon>Onygenales</taxon>
        <taxon>Ajellomycetaceae</taxon>
        <taxon>Histoplasma</taxon>
    </lineage>
</organism>
<proteinExistence type="predicted"/>
<dbReference type="RefSeq" id="XP_045287344.1">
    <property type="nucleotide sequence ID" value="XM_045432132.1"/>
</dbReference>
<evidence type="ECO:0000313" key="2">
    <source>
        <dbReference type="Proteomes" id="UP000001631"/>
    </source>
</evidence>
<dbReference type="Proteomes" id="UP000001631">
    <property type="component" value="Unassembled WGS sequence"/>
</dbReference>
<sequence length="281" mass="31276">MEKVQIVKGHEPAYSLVIAMPRQALWQRVPLWPQPQIARKSFIRDRCIAFRRSNGPICSLAQSDRKDQNIGLLGSVTLHNLLDTSNRSSFMLWGFCSGWLQASQLEQPPRTVLKKDCTLVVWTCAYMTALSLRIYQQRRPVTARIMQTECALQAGYKNRCCPPHCLDWDAKEVGDGGGAKGLSESGLPDGQAALGKLMFRYSPVISWQLSIQHIVTTWALDVISIRDAWMAAFSSLLGLVRPHGGSPYMLAQDVHLHCGCGNAEPHIQQLISTEASMCLAE</sequence>
<dbReference type="GeneID" id="69038099"/>
<protein>
    <submittedName>
        <fullName evidence="1">Uncharacterized protein</fullName>
    </submittedName>
</protein>
<reference evidence="1" key="1">
    <citation type="submission" date="2009-02" db="EMBL/GenBank/DDBJ databases">
        <title>The Genome Sequence of Ajellomyces capsulatus strain G186AR.</title>
        <authorList>
            <consortium name="The Broad Institute Genome Sequencing Platform"/>
            <person name="Champion M."/>
            <person name="Cuomo C."/>
            <person name="Ma L.-J."/>
            <person name="Henn M.R."/>
            <person name="Sil A."/>
            <person name="Goldman B."/>
            <person name="Young S.K."/>
            <person name="Kodira C.D."/>
            <person name="Zeng Q."/>
            <person name="Koehrsen M."/>
            <person name="Alvarado L."/>
            <person name="Berlin A."/>
            <person name="Borenstein D."/>
            <person name="Chen Z."/>
            <person name="Engels R."/>
            <person name="Freedman E."/>
            <person name="Gellesch M."/>
            <person name="Goldberg J."/>
            <person name="Griggs A."/>
            <person name="Gujja S."/>
            <person name="Heiman D."/>
            <person name="Hepburn T."/>
            <person name="Howarth C."/>
            <person name="Jen D."/>
            <person name="Larson L."/>
            <person name="Lewis B."/>
            <person name="Mehta T."/>
            <person name="Park D."/>
            <person name="Pearson M."/>
            <person name="Roberts A."/>
            <person name="Saif S."/>
            <person name="Shea T."/>
            <person name="Shenoy N."/>
            <person name="Sisk P."/>
            <person name="Stolte C."/>
            <person name="Sykes S."/>
            <person name="Walk T."/>
            <person name="White J."/>
            <person name="Yandava C."/>
            <person name="Klein B."/>
            <person name="McEwen J.G."/>
            <person name="Puccia R."/>
            <person name="Goldman G.H."/>
            <person name="Felipe M.S."/>
            <person name="Nino-Vega G."/>
            <person name="San-Blas G."/>
            <person name="Taylor J."/>
            <person name="Mendoza L."/>
            <person name="Galagan J."/>
            <person name="Nusbaum C."/>
            <person name="Birren B."/>
        </authorList>
    </citation>
    <scope>NUCLEOTIDE SEQUENCE</scope>
    <source>
        <strain evidence="1">G186AR</strain>
    </source>
</reference>